<dbReference type="Gene3D" id="1.25.40.10">
    <property type="entry name" value="Tetratricopeptide repeat domain"/>
    <property type="match status" value="1"/>
</dbReference>
<evidence type="ECO:0000313" key="2">
    <source>
        <dbReference type="EMBL" id="KAA0151989.1"/>
    </source>
</evidence>
<dbReference type="Proteomes" id="UP000324907">
    <property type="component" value="Unassembled WGS sequence"/>
</dbReference>
<keyword evidence="3" id="KW-1185">Reference proteome</keyword>
<dbReference type="InterPro" id="IPR011990">
    <property type="entry name" value="TPR-like_helical_dom_sf"/>
</dbReference>
<evidence type="ECO:0000313" key="3">
    <source>
        <dbReference type="Proteomes" id="UP000323011"/>
    </source>
</evidence>
<protein>
    <submittedName>
        <fullName evidence="1">Uncharacterized protein</fullName>
    </submittedName>
</protein>
<name>A0A5A8CAI5_CAFRO</name>
<proteinExistence type="predicted"/>
<dbReference type="EMBL" id="VLTN01000023">
    <property type="protein sequence ID" value="KAA0151989.1"/>
    <property type="molecule type" value="Genomic_DNA"/>
</dbReference>
<dbReference type="AlphaFoldDB" id="A0A5A8CAI5"/>
<accession>A0A5A8CAI5</accession>
<dbReference type="SUPFAM" id="SSF48452">
    <property type="entry name" value="TPR-like"/>
    <property type="match status" value="1"/>
</dbReference>
<evidence type="ECO:0000313" key="4">
    <source>
        <dbReference type="Proteomes" id="UP000324907"/>
    </source>
</evidence>
<gene>
    <name evidence="1" type="ORF">FNF28_07350</name>
    <name evidence="2" type="ORF">FNF29_04104</name>
</gene>
<organism evidence="1 4">
    <name type="scientific">Cafeteria roenbergensis</name>
    <name type="common">Marine flagellate</name>
    <dbReference type="NCBI Taxonomy" id="33653"/>
    <lineage>
        <taxon>Eukaryota</taxon>
        <taxon>Sar</taxon>
        <taxon>Stramenopiles</taxon>
        <taxon>Bigyra</taxon>
        <taxon>Opalozoa</taxon>
        <taxon>Bicosoecida</taxon>
        <taxon>Cafeteriaceae</taxon>
        <taxon>Cafeteria</taxon>
    </lineage>
</organism>
<dbReference type="EMBL" id="VLTL01000245">
    <property type="protein sequence ID" value="KAA0149484.1"/>
    <property type="molecule type" value="Genomic_DNA"/>
</dbReference>
<evidence type="ECO:0000313" key="1">
    <source>
        <dbReference type="EMBL" id="KAA0149484.1"/>
    </source>
</evidence>
<comment type="caution">
    <text evidence="1">The sequence shown here is derived from an EMBL/GenBank/DDBJ whole genome shotgun (WGS) entry which is preliminary data.</text>
</comment>
<sequence>MDVAAGFDSGSLYGGETVTAAAPGVNRVASRRAPAFIAGASLEDGSVAISLTSPMRLLPPKSFHAPARAPLRSPSVVTEDAVIKALFDRLKMKTRTAVSGMALSAKSDLRLLAASSRRSGATSQGAVQKYCLGVTHDNNESFRAAMDAYKSFIKAVSSSSSPQARAHACLGLNAVAISAQCSGDLRSALAFHAEHAKAAPDVRNRALALCNAGLVHRLLGSLPDSDACFTQALAMAQDAEDGPMSVLAAGHVGINATLS</sequence>
<dbReference type="Proteomes" id="UP000323011">
    <property type="component" value="Unassembled WGS sequence"/>
</dbReference>
<reference evidence="3 4" key="1">
    <citation type="submission" date="2019-07" db="EMBL/GenBank/DDBJ databases">
        <title>Genomes of Cafeteria roenbergensis.</title>
        <authorList>
            <person name="Fischer M.G."/>
            <person name="Hackl T."/>
            <person name="Roman M."/>
        </authorList>
    </citation>
    <scope>NUCLEOTIDE SEQUENCE [LARGE SCALE GENOMIC DNA]</scope>
    <source>
        <strain evidence="2 3">BVI</strain>
        <strain evidence="1 4">RCC970-E3</strain>
    </source>
</reference>